<dbReference type="PANTHER" id="PTHR42779">
    <property type="entry name" value="PROTEIN YNJB"/>
    <property type="match status" value="1"/>
</dbReference>
<reference evidence="2 3" key="1">
    <citation type="submission" date="2017-07" db="EMBL/GenBank/DDBJ databases">
        <title>Genome sequencing and assembly of Paenibacillus rigui.</title>
        <authorList>
            <person name="Mayilraj S."/>
        </authorList>
    </citation>
    <scope>NUCLEOTIDE SEQUENCE [LARGE SCALE GENOMIC DNA]</scope>
    <source>
        <strain evidence="2 3">JCM 16352</strain>
    </source>
</reference>
<comment type="caution">
    <text evidence="2">The sequence shown here is derived from an EMBL/GenBank/DDBJ whole genome shotgun (WGS) entry which is preliminary data.</text>
</comment>
<keyword evidence="3" id="KW-1185">Reference proteome</keyword>
<sequence length="418" mass="45920">MGLKVSRQHFNNSQRVENMKKMMNVLCAMTLTMVVSAGCGTNNAATEAPAVTSGTKAAAPAAAPKKYELNLATAGDTNMTDLQEKNVVGEFQKQYPGSQVRVVNSGAGDGGTQKIFEKLKAQKDAGKTEWDIDLAIVHQSGMQQLIDNNLLDKWVPQSANKQYVVSPDSKNSLGTNVEGYVIPLFHSQVALAYNPDKVKKFPANFEELTAWIKANPNRFGYNGIKNGASGVAFATAYTYWKSGDYKTLSEGPFDAATEQKWPAIMKELKALPVTYTNGNNGTLDMLNRGEIDMGPVWVDMFNLWVDEGRMNPNYGLKVIDPGLPGQPMYVVIPKNAKNKEAALQYADLLTSPEIQAKVIVEKNSWYPGIDATVVLPKVSEAGKKKLFKDITADDLNKRGQSFPINTYFDHLKTAYEKN</sequence>
<dbReference type="PANTHER" id="PTHR42779:SF1">
    <property type="entry name" value="PROTEIN YNJB"/>
    <property type="match status" value="1"/>
</dbReference>
<evidence type="ECO:0000313" key="3">
    <source>
        <dbReference type="Proteomes" id="UP000215509"/>
    </source>
</evidence>
<evidence type="ECO:0000313" key="2">
    <source>
        <dbReference type="EMBL" id="OXM82583.1"/>
    </source>
</evidence>
<evidence type="ECO:0000256" key="1">
    <source>
        <dbReference type="SAM" id="SignalP"/>
    </source>
</evidence>
<name>A0A229UGR0_9BACL</name>
<dbReference type="InterPro" id="IPR006059">
    <property type="entry name" value="SBP"/>
</dbReference>
<organism evidence="2 3">
    <name type="scientific">Paenibacillus rigui</name>
    <dbReference type="NCBI Taxonomy" id="554312"/>
    <lineage>
        <taxon>Bacteria</taxon>
        <taxon>Bacillati</taxon>
        <taxon>Bacillota</taxon>
        <taxon>Bacilli</taxon>
        <taxon>Bacillales</taxon>
        <taxon>Paenibacillaceae</taxon>
        <taxon>Paenibacillus</taxon>
    </lineage>
</organism>
<keyword evidence="1" id="KW-0732">Signal</keyword>
<gene>
    <name evidence="2" type="ORF">CF651_30340</name>
</gene>
<accession>A0A229UGR0</accession>
<dbReference type="AlphaFoldDB" id="A0A229UGR0"/>
<feature type="signal peptide" evidence="1">
    <location>
        <begin position="1"/>
        <end position="37"/>
    </location>
</feature>
<dbReference type="OrthoDB" id="3239593at2"/>
<protein>
    <submittedName>
        <fullName evidence="2">ABC transporter substrate-binding protein</fullName>
    </submittedName>
</protein>
<dbReference type="Gene3D" id="3.40.190.10">
    <property type="entry name" value="Periplasmic binding protein-like II"/>
    <property type="match status" value="2"/>
</dbReference>
<dbReference type="Pfam" id="PF01547">
    <property type="entry name" value="SBP_bac_1"/>
    <property type="match status" value="1"/>
</dbReference>
<dbReference type="Proteomes" id="UP000215509">
    <property type="component" value="Unassembled WGS sequence"/>
</dbReference>
<proteinExistence type="predicted"/>
<feature type="chain" id="PRO_5038631948" evidence="1">
    <location>
        <begin position="38"/>
        <end position="418"/>
    </location>
</feature>
<dbReference type="EMBL" id="NMQW01000062">
    <property type="protein sequence ID" value="OXM82583.1"/>
    <property type="molecule type" value="Genomic_DNA"/>
</dbReference>
<dbReference type="SUPFAM" id="SSF53850">
    <property type="entry name" value="Periplasmic binding protein-like II"/>
    <property type="match status" value="1"/>
</dbReference>